<sequence>MLLPTVNEEIMLARIIDVEEEYEREGGQSDTWNYWLNVKGKTIWWKEMYDLDIAARKFSKKRNKGKGREAEASSSNADLESTLKGLEERILHSMGEGFAGLKLKVKTKLETMDTRLSGMEKTQRYLKRKARKIDKRVIALEEKGNEDMDFDHWGSMNYDKGEAVDGEKSEKNVQDDNEKDDAEKKVEQESEKDKGNGESAEEGEENVEESDEEDSLTRISEKARVAAETFWRTVDDESDAEKEAEKREKTPTLPEKEAEKKAEETPTPPRGRTKAAAARKPSHIPPEKWITPPTVEEPEKCEEIAVEAEKKDEEVVEKYTEEEKQQWIMVVYKATEESREGTNEERRDGTNEETRGGTNEVRTGIKHRCKQKTMMYGKARKITAKKNVTKASDGTSKKRGRPRACDATLIACTPREKRKPQWLQSPYTDVKTEDIDGPRKKRKTKAK</sequence>
<comment type="caution">
    <text evidence="2">The sequence shown here is derived from an EMBL/GenBank/DDBJ whole genome shotgun (WGS) entry which is preliminary data.</text>
</comment>
<feature type="compositionally biased region" description="Basic and acidic residues" evidence="1">
    <location>
        <begin position="241"/>
        <end position="264"/>
    </location>
</feature>
<keyword evidence="3" id="KW-1185">Reference proteome</keyword>
<feature type="region of interest" description="Disordered" evidence="1">
    <location>
        <begin position="147"/>
        <end position="300"/>
    </location>
</feature>
<dbReference type="EMBL" id="JAAMPC010000005">
    <property type="protein sequence ID" value="KAG2312098.1"/>
    <property type="molecule type" value="Genomic_DNA"/>
</dbReference>
<evidence type="ECO:0000313" key="3">
    <source>
        <dbReference type="Proteomes" id="UP000886595"/>
    </source>
</evidence>
<feature type="compositionally biased region" description="Basic and acidic residues" evidence="1">
    <location>
        <begin position="336"/>
        <end position="355"/>
    </location>
</feature>
<dbReference type="AlphaFoldDB" id="A0A8X8AUV6"/>
<gene>
    <name evidence="2" type="ORF">Bca52824_023655</name>
</gene>
<protein>
    <recommendedName>
        <fullName evidence="4">DUF287 domain-containing protein</fullName>
    </recommendedName>
</protein>
<proteinExistence type="predicted"/>
<evidence type="ECO:0000313" key="2">
    <source>
        <dbReference type="EMBL" id="KAG2312098.1"/>
    </source>
</evidence>
<feature type="compositionally biased region" description="Basic and acidic residues" evidence="1">
    <location>
        <begin position="159"/>
        <end position="196"/>
    </location>
</feature>
<feature type="region of interest" description="Disordered" evidence="1">
    <location>
        <begin position="336"/>
        <end position="447"/>
    </location>
</feature>
<organism evidence="2 3">
    <name type="scientific">Brassica carinata</name>
    <name type="common">Ethiopian mustard</name>
    <name type="synonym">Abyssinian cabbage</name>
    <dbReference type="NCBI Taxonomy" id="52824"/>
    <lineage>
        <taxon>Eukaryota</taxon>
        <taxon>Viridiplantae</taxon>
        <taxon>Streptophyta</taxon>
        <taxon>Embryophyta</taxon>
        <taxon>Tracheophyta</taxon>
        <taxon>Spermatophyta</taxon>
        <taxon>Magnoliopsida</taxon>
        <taxon>eudicotyledons</taxon>
        <taxon>Gunneridae</taxon>
        <taxon>Pentapetalae</taxon>
        <taxon>rosids</taxon>
        <taxon>malvids</taxon>
        <taxon>Brassicales</taxon>
        <taxon>Brassicaceae</taxon>
        <taxon>Brassiceae</taxon>
        <taxon>Brassica</taxon>
    </lineage>
</organism>
<reference evidence="2 3" key="1">
    <citation type="submission" date="2020-02" db="EMBL/GenBank/DDBJ databases">
        <authorList>
            <person name="Ma Q."/>
            <person name="Huang Y."/>
            <person name="Song X."/>
            <person name="Pei D."/>
        </authorList>
    </citation>
    <scope>NUCLEOTIDE SEQUENCE [LARGE SCALE GENOMIC DNA]</scope>
    <source>
        <strain evidence="2">Sxm20200214</strain>
        <tissue evidence="2">Leaf</tissue>
    </source>
</reference>
<dbReference type="OrthoDB" id="1112068at2759"/>
<feature type="compositionally biased region" description="Acidic residues" evidence="1">
    <location>
        <begin position="199"/>
        <end position="214"/>
    </location>
</feature>
<dbReference type="Proteomes" id="UP000886595">
    <property type="component" value="Unassembled WGS sequence"/>
</dbReference>
<name>A0A8X8AUV6_BRACI</name>
<evidence type="ECO:0000256" key="1">
    <source>
        <dbReference type="SAM" id="MobiDB-lite"/>
    </source>
</evidence>
<evidence type="ECO:0008006" key="4">
    <source>
        <dbReference type="Google" id="ProtNLM"/>
    </source>
</evidence>
<accession>A0A8X8AUV6</accession>
<feature type="compositionally biased region" description="Basic and acidic residues" evidence="1">
    <location>
        <begin position="215"/>
        <end position="225"/>
    </location>
</feature>
<feature type="compositionally biased region" description="Basic residues" evidence="1">
    <location>
        <begin position="378"/>
        <end position="388"/>
    </location>
</feature>